<dbReference type="STRING" id="1802525.A2975_04275"/>
<dbReference type="Proteomes" id="UP000178429">
    <property type="component" value="Unassembled WGS sequence"/>
</dbReference>
<dbReference type="EMBL" id="MGHL01000006">
    <property type="protein sequence ID" value="OGM70260.1"/>
    <property type="molecule type" value="Genomic_DNA"/>
</dbReference>
<protein>
    <submittedName>
        <fullName evidence="1">Uncharacterized protein</fullName>
    </submittedName>
</protein>
<organism evidence="1 2">
    <name type="scientific">Candidatus Woesebacteria bacterium RIFCSPLOWO2_01_FULL_44_14</name>
    <dbReference type="NCBI Taxonomy" id="1802525"/>
    <lineage>
        <taxon>Bacteria</taxon>
        <taxon>Candidatus Woeseibacteriota</taxon>
    </lineage>
</organism>
<dbReference type="GO" id="GO:0004803">
    <property type="term" value="F:transposase activity"/>
    <property type="evidence" value="ECO:0007669"/>
    <property type="project" value="InterPro"/>
</dbReference>
<sequence length="140" mass="16639">MPNHYHILLKQIKDYGVVQFISNLQNSFAKYYNLRNKRFGSVFQGPFKAKRIEKDNYLLHLSRYIHLNPVTSFLINIVDLDKYPWTSFPYYLAEKEDNNDLINSSFITKMVGSRGKYEQFVYNQADYQRKLGKIKGLILE</sequence>
<comment type="caution">
    <text evidence="1">The sequence shown here is derived from an EMBL/GenBank/DDBJ whole genome shotgun (WGS) entry which is preliminary data.</text>
</comment>
<dbReference type="GO" id="GO:0006313">
    <property type="term" value="P:DNA transposition"/>
    <property type="evidence" value="ECO:0007669"/>
    <property type="project" value="InterPro"/>
</dbReference>
<dbReference type="GO" id="GO:0003677">
    <property type="term" value="F:DNA binding"/>
    <property type="evidence" value="ECO:0007669"/>
    <property type="project" value="InterPro"/>
</dbReference>
<evidence type="ECO:0000313" key="2">
    <source>
        <dbReference type="Proteomes" id="UP000178429"/>
    </source>
</evidence>
<dbReference type="Gene3D" id="3.30.70.1290">
    <property type="entry name" value="Transposase IS200-like"/>
    <property type="match status" value="1"/>
</dbReference>
<dbReference type="AlphaFoldDB" id="A0A1F8C298"/>
<gene>
    <name evidence="1" type="ORF">A2975_04275</name>
</gene>
<dbReference type="PANTHER" id="PTHR34322:SF2">
    <property type="entry name" value="TRANSPOSASE IS200-LIKE DOMAIN-CONTAINING PROTEIN"/>
    <property type="match status" value="1"/>
</dbReference>
<reference evidence="1 2" key="1">
    <citation type="journal article" date="2016" name="Nat. Commun.">
        <title>Thousands of microbial genomes shed light on interconnected biogeochemical processes in an aquifer system.</title>
        <authorList>
            <person name="Anantharaman K."/>
            <person name="Brown C.T."/>
            <person name="Hug L.A."/>
            <person name="Sharon I."/>
            <person name="Castelle C.J."/>
            <person name="Probst A.J."/>
            <person name="Thomas B.C."/>
            <person name="Singh A."/>
            <person name="Wilkins M.J."/>
            <person name="Karaoz U."/>
            <person name="Brodie E.L."/>
            <person name="Williams K.H."/>
            <person name="Hubbard S.S."/>
            <person name="Banfield J.F."/>
        </authorList>
    </citation>
    <scope>NUCLEOTIDE SEQUENCE [LARGE SCALE GENOMIC DNA]</scope>
</reference>
<evidence type="ECO:0000313" key="1">
    <source>
        <dbReference type="EMBL" id="OGM70260.1"/>
    </source>
</evidence>
<accession>A0A1F8C298</accession>
<dbReference type="SUPFAM" id="SSF143422">
    <property type="entry name" value="Transposase IS200-like"/>
    <property type="match status" value="1"/>
</dbReference>
<dbReference type="InterPro" id="IPR036515">
    <property type="entry name" value="Transposase_17_sf"/>
</dbReference>
<name>A0A1F8C298_9BACT</name>
<dbReference type="PANTHER" id="PTHR34322">
    <property type="entry name" value="TRANSPOSASE, Y1_TNP DOMAIN-CONTAINING"/>
    <property type="match status" value="1"/>
</dbReference>
<proteinExistence type="predicted"/>